<gene>
    <name evidence="3" type="ORF">ACFW6T_04505</name>
</gene>
<accession>A0ABW6GET8</accession>
<evidence type="ECO:0000256" key="1">
    <source>
        <dbReference type="SAM" id="MobiDB-lite"/>
    </source>
</evidence>
<protein>
    <recommendedName>
        <fullName evidence="5">Secreted protein</fullName>
    </recommendedName>
</protein>
<keyword evidence="2" id="KW-0732">Signal</keyword>
<organism evidence="3 4">
    <name type="scientific">Kitasatospora phosalacinea</name>
    <dbReference type="NCBI Taxonomy" id="2065"/>
    <lineage>
        <taxon>Bacteria</taxon>
        <taxon>Bacillati</taxon>
        <taxon>Actinomycetota</taxon>
        <taxon>Actinomycetes</taxon>
        <taxon>Kitasatosporales</taxon>
        <taxon>Streptomycetaceae</taxon>
        <taxon>Kitasatospora</taxon>
    </lineage>
</organism>
<evidence type="ECO:0000256" key="2">
    <source>
        <dbReference type="SAM" id="SignalP"/>
    </source>
</evidence>
<sequence>MKIRRLATAAATTALLVPLLVLASGPQASASDALPTPGDTAPADLGDLPPLDLGDLPPAAPGDVPPLDLGDLVLVDYGPYPIPKAQLCKQQYDVNYWVGGVAFANAQWYACMA</sequence>
<dbReference type="RefSeq" id="WP_380320446.1">
    <property type="nucleotide sequence ID" value="NZ_JBHYPW010000011.1"/>
</dbReference>
<feature type="chain" id="PRO_5047148855" description="Secreted protein" evidence="2">
    <location>
        <begin position="31"/>
        <end position="113"/>
    </location>
</feature>
<evidence type="ECO:0000313" key="3">
    <source>
        <dbReference type="EMBL" id="MFE1351233.1"/>
    </source>
</evidence>
<dbReference type="Proteomes" id="UP001599542">
    <property type="component" value="Unassembled WGS sequence"/>
</dbReference>
<proteinExistence type="predicted"/>
<name>A0ABW6GET8_9ACTN</name>
<comment type="caution">
    <text evidence="3">The sequence shown here is derived from an EMBL/GenBank/DDBJ whole genome shotgun (WGS) entry which is preliminary data.</text>
</comment>
<reference evidence="3 4" key="1">
    <citation type="submission" date="2024-09" db="EMBL/GenBank/DDBJ databases">
        <title>The Natural Products Discovery Center: Release of the First 8490 Sequenced Strains for Exploring Actinobacteria Biosynthetic Diversity.</title>
        <authorList>
            <person name="Kalkreuter E."/>
            <person name="Kautsar S.A."/>
            <person name="Yang D."/>
            <person name="Bader C.D."/>
            <person name="Teijaro C.N."/>
            <person name="Fluegel L."/>
            <person name="Davis C.M."/>
            <person name="Simpson J.R."/>
            <person name="Lauterbach L."/>
            <person name="Steele A.D."/>
            <person name="Gui C."/>
            <person name="Meng S."/>
            <person name="Li G."/>
            <person name="Viehrig K."/>
            <person name="Ye F."/>
            <person name="Su P."/>
            <person name="Kiefer A.F."/>
            <person name="Nichols A."/>
            <person name="Cepeda A.J."/>
            <person name="Yan W."/>
            <person name="Fan B."/>
            <person name="Jiang Y."/>
            <person name="Adhikari A."/>
            <person name="Zheng C.-J."/>
            <person name="Schuster L."/>
            <person name="Cowan T.M."/>
            <person name="Smanski M.J."/>
            <person name="Chevrette M.G."/>
            <person name="De Carvalho L.P.S."/>
            <person name="Shen B."/>
        </authorList>
    </citation>
    <scope>NUCLEOTIDE SEQUENCE [LARGE SCALE GENOMIC DNA]</scope>
    <source>
        <strain evidence="3 4">NPDC058753</strain>
    </source>
</reference>
<feature type="compositionally biased region" description="Low complexity" evidence="1">
    <location>
        <begin position="41"/>
        <end position="57"/>
    </location>
</feature>
<feature type="signal peptide" evidence="2">
    <location>
        <begin position="1"/>
        <end position="30"/>
    </location>
</feature>
<evidence type="ECO:0000313" key="4">
    <source>
        <dbReference type="Proteomes" id="UP001599542"/>
    </source>
</evidence>
<keyword evidence="4" id="KW-1185">Reference proteome</keyword>
<feature type="region of interest" description="Disordered" evidence="1">
    <location>
        <begin position="28"/>
        <end position="64"/>
    </location>
</feature>
<evidence type="ECO:0008006" key="5">
    <source>
        <dbReference type="Google" id="ProtNLM"/>
    </source>
</evidence>
<dbReference type="EMBL" id="JBHYPX010000005">
    <property type="protein sequence ID" value="MFE1351233.1"/>
    <property type="molecule type" value="Genomic_DNA"/>
</dbReference>